<dbReference type="EMBL" id="MHLL01000051">
    <property type="protein sequence ID" value="OGZ07849.1"/>
    <property type="molecule type" value="Genomic_DNA"/>
</dbReference>
<evidence type="ECO:0000256" key="1">
    <source>
        <dbReference type="SAM" id="Phobius"/>
    </source>
</evidence>
<dbReference type="Proteomes" id="UP000177996">
    <property type="component" value="Unassembled WGS sequence"/>
</dbReference>
<keyword evidence="1" id="KW-0472">Membrane</keyword>
<evidence type="ECO:0000313" key="2">
    <source>
        <dbReference type="EMBL" id="OGZ07849.1"/>
    </source>
</evidence>
<accession>A0A1G2D2M2</accession>
<reference evidence="2 3" key="1">
    <citation type="journal article" date="2016" name="Nat. Commun.">
        <title>Thousands of microbial genomes shed light on interconnected biogeochemical processes in an aquifer system.</title>
        <authorList>
            <person name="Anantharaman K."/>
            <person name="Brown C.T."/>
            <person name="Hug L.A."/>
            <person name="Sharon I."/>
            <person name="Castelle C.J."/>
            <person name="Probst A.J."/>
            <person name="Thomas B.C."/>
            <person name="Singh A."/>
            <person name="Wilkins M.J."/>
            <person name="Karaoz U."/>
            <person name="Brodie E.L."/>
            <person name="Williams K.H."/>
            <person name="Hubbard S.S."/>
            <person name="Banfield J.F."/>
        </authorList>
    </citation>
    <scope>NUCLEOTIDE SEQUENCE [LARGE SCALE GENOMIC DNA]</scope>
</reference>
<proteinExistence type="predicted"/>
<name>A0A1G2D2M2_9BACT</name>
<keyword evidence="1" id="KW-1133">Transmembrane helix</keyword>
<keyword evidence="1" id="KW-0812">Transmembrane</keyword>
<evidence type="ECO:0000313" key="3">
    <source>
        <dbReference type="Proteomes" id="UP000177996"/>
    </source>
</evidence>
<dbReference type="STRING" id="1798661.A3D65_04320"/>
<dbReference type="AlphaFoldDB" id="A0A1G2D2M2"/>
<comment type="caution">
    <text evidence="2">The sequence shown here is derived from an EMBL/GenBank/DDBJ whole genome shotgun (WGS) entry which is preliminary data.</text>
</comment>
<organism evidence="2 3">
    <name type="scientific">Candidatus Lloydbacteria bacterium RIFCSPHIGHO2_02_FULL_50_13</name>
    <dbReference type="NCBI Taxonomy" id="1798661"/>
    <lineage>
        <taxon>Bacteria</taxon>
        <taxon>Candidatus Lloydiibacteriota</taxon>
    </lineage>
</organism>
<protein>
    <submittedName>
        <fullName evidence="2">Uncharacterized protein</fullName>
    </submittedName>
</protein>
<gene>
    <name evidence="2" type="ORF">A3D65_04320</name>
</gene>
<feature type="transmembrane region" description="Helical" evidence="1">
    <location>
        <begin position="20"/>
        <end position="38"/>
    </location>
</feature>
<sequence>MNVPLFEKIGPMAHYYGDTVRKFFLAAGIILLVAIRATRNFCRSTFLSEYSACFFSPFLPDSRIRARKG</sequence>